<dbReference type="InterPro" id="IPR026026">
    <property type="entry name" value="HIT_Hint"/>
</dbReference>
<dbReference type="GO" id="GO:0003824">
    <property type="term" value="F:catalytic activity"/>
    <property type="evidence" value="ECO:0007669"/>
    <property type="project" value="InterPro"/>
</dbReference>
<feature type="short sequence motif" description="Histidine triad motif" evidence="1">
    <location>
        <begin position="87"/>
        <end position="91"/>
    </location>
</feature>
<proteinExistence type="predicted"/>
<dbReference type="EMBL" id="FCOK02000051">
    <property type="protein sequence ID" value="SAL55797.1"/>
    <property type="molecule type" value="Genomic_DNA"/>
</dbReference>
<dbReference type="Gene3D" id="3.30.428.10">
    <property type="entry name" value="HIT-like"/>
    <property type="match status" value="1"/>
</dbReference>
<dbReference type="Pfam" id="PF01230">
    <property type="entry name" value="HIT"/>
    <property type="match status" value="1"/>
</dbReference>
<reference evidence="3 4" key="1">
    <citation type="submission" date="2016-01" db="EMBL/GenBank/DDBJ databases">
        <authorList>
            <person name="Oliw E.H."/>
        </authorList>
    </citation>
    <scope>NUCLEOTIDE SEQUENCE [LARGE SCALE GENOMIC DNA]</scope>
    <source>
        <strain evidence="3">LMG 27134</strain>
    </source>
</reference>
<sequence>MDCVFCREDGGEVLWSDDSVRVVLADEPEWPGFCRVIWHAHVAEMSDLDNAARLKVMTAVNGVERAIRRVLAPAKVNLASLGNQVPHVHWHVIPRHSNDSRFPLPVWAPRQRTVSQALLSNRRAQATLLREAVRAEMVLAFGQPPGEPG</sequence>
<dbReference type="PIRSF" id="PIRSF000714">
    <property type="entry name" value="HIT"/>
    <property type="match status" value="1"/>
</dbReference>
<dbReference type="InterPro" id="IPR001310">
    <property type="entry name" value="Histidine_triad_HIT"/>
</dbReference>
<dbReference type="Proteomes" id="UP000054683">
    <property type="component" value="Unassembled WGS sequence"/>
</dbReference>
<dbReference type="OrthoDB" id="9799145at2"/>
<dbReference type="PROSITE" id="PS51084">
    <property type="entry name" value="HIT_2"/>
    <property type="match status" value="1"/>
</dbReference>
<evidence type="ECO:0000313" key="4">
    <source>
        <dbReference type="Proteomes" id="UP000054683"/>
    </source>
</evidence>
<dbReference type="PANTHER" id="PTHR46648">
    <property type="entry name" value="HIT FAMILY PROTEIN 1"/>
    <property type="match status" value="1"/>
</dbReference>
<evidence type="ECO:0000313" key="3">
    <source>
        <dbReference type="EMBL" id="SAL55797.1"/>
    </source>
</evidence>
<dbReference type="SUPFAM" id="SSF54197">
    <property type="entry name" value="HIT-like"/>
    <property type="match status" value="1"/>
</dbReference>
<gene>
    <name evidence="3" type="ORF">AWB69_06006</name>
</gene>
<evidence type="ECO:0000259" key="2">
    <source>
        <dbReference type="PROSITE" id="PS51084"/>
    </source>
</evidence>
<dbReference type="AlphaFoldDB" id="A0A158IH48"/>
<dbReference type="GO" id="GO:0009117">
    <property type="term" value="P:nucleotide metabolic process"/>
    <property type="evidence" value="ECO:0007669"/>
    <property type="project" value="TreeGrafter"/>
</dbReference>
<organism evidence="3 4">
    <name type="scientific">Caballeronia udeis</name>
    <dbReference type="NCBI Taxonomy" id="1232866"/>
    <lineage>
        <taxon>Bacteria</taxon>
        <taxon>Pseudomonadati</taxon>
        <taxon>Pseudomonadota</taxon>
        <taxon>Betaproteobacteria</taxon>
        <taxon>Burkholderiales</taxon>
        <taxon>Burkholderiaceae</taxon>
        <taxon>Caballeronia</taxon>
    </lineage>
</organism>
<feature type="domain" description="HIT" evidence="2">
    <location>
        <begin position="1"/>
        <end position="102"/>
    </location>
</feature>
<protein>
    <submittedName>
        <fullName evidence="3">HIT domain-containing protein</fullName>
    </submittedName>
</protein>
<dbReference type="InterPro" id="IPR011146">
    <property type="entry name" value="HIT-like"/>
</dbReference>
<dbReference type="PANTHER" id="PTHR46648:SF1">
    <property type="entry name" value="ADENOSINE 5'-MONOPHOSPHORAMIDASE HNT1"/>
    <property type="match status" value="1"/>
</dbReference>
<evidence type="ECO:0000256" key="1">
    <source>
        <dbReference type="PROSITE-ProRule" id="PRU00464"/>
    </source>
</evidence>
<accession>A0A158IH48</accession>
<name>A0A158IH48_9BURK</name>
<dbReference type="InterPro" id="IPR036265">
    <property type="entry name" value="HIT-like_sf"/>
</dbReference>
<dbReference type="RefSeq" id="WP_062090321.1">
    <property type="nucleotide sequence ID" value="NZ_FCOK02000051.1"/>
</dbReference>